<dbReference type="PROSITE" id="PS50110">
    <property type="entry name" value="RESPONSE_REGULATORY"/>
    <property type="match status" value="1"/>
</dbReference>
<evidence type="ECO:0000313" key="5">
    <source>
        <dbReference type="EMBL" id="UZW75664.1"/>
    </source>
</evidence>
<dbReference type="PANTHER" id="PTHR45228:SF8">
    <property type="entry name" value="TWO-COMPONENT RESPONSE REGULATOR-RELATED"/>
    <property type="match status" value="1"/>
</dbReference>
<dbReference type="RefSeq" id="WP_251810511.1">
    <property type="nucleotide sequence ID" value="NZ_CP101527.1"/>
</dbReference>
<evidence type="ECO:0000259" key="4">
    <source>
        <dbReference type="PROSITE" id="PS51832"/>
    </source>
</evidence>
<dbReference type="SUPFAM" id="SSF52172">
    <property type="entry name" value="CheY-like"/>
    <property type="match status" value="1"/>
</dbReference>
<reference evidence="5" key="1">
    <citation type="submission" date="2022-07" db="EMBL/GenBank/DDBJ databases">
        <title>Alkalimarinus sp. nov., isolated from gut of a Alitta virens.</title>
        <authorList>
            <person name="Yang A.I."/>
            <person name="Shin N.-R."/>
        </authorList>
    </citation>
    <scope>NUCLEOTIDE SEQUENCE</scope>
    <source>
        <strain evidence="5">FA028</strain>
    </source>
</reference>
<accession>A0A9E8KQC1</accession>
<dbReference type="InterPro" id="IPR003607">
    <property type="entry name" value="HD/PDEase_dom"/>
</dbReference>
<protein>
    <submittedName>
        <fullName evidence="5">Response regulator</fullName>
    </submittedName>
</protein>
<keyword evidence="6" id="KW-1185">Reference proteome</keyword>
<gene>
    <name evidence="5" type="ORF">NNL22_03455</name>
</gene>
<dbReference type="InterPro" id="IPR001789">
    <property type="entry name" value="Sig_transdc_resp-reg_receiver"/>
</dbReference>
<dbReference type="Proteomes" id="UP001164472">
    <property type="component" value="Chromosome"/>
</dbReference>
<feature type="modified residue" description="4-aspartylphosphate" evidence="1">
    <location>
        <position position="57"/>
    </location>
</feature>
<sequence length="437" mass="49659">MDLEKSESVLFVDDEPAILSSLKRLFRKSNFNCYFAESGEEGLTLLETQPVDLIVSDMRMPKMNGAEFLAIARSKWPDTVRILLTGHSDISATIDALNKGGIYRYISKPWNDQELQEAIDQSLRLRRLERERVELLELTQTQNEKLQSFNAELEERVKARTQEIQQTADMLDLAYEELKQSYDMFIRVFSTIVSSRFNTHRINSSMMADLAKKISEKVNLSEDEVTHIYYACLLHELGKLGLPDNILAAPEVTLDNESLEIYRQYPALGEMILMSIDKLALTAKIIGTHMECYDGTGFPTGLKGSAIPRGARILRVVRDFVGLQMGVIDRDPMSNDAAYSYIKSNAGRLYDPGVVKVLGLFQKEFVISSVNADEMKIDVMALKPGMRISRDVTNVNGILLISKDFPLTETIIERFMSIERLEHRKLNVYIYLDGETK</sequence>
<dbReference type="CDD" id="cd00077">
    <property type="entry name" value="HDc"/>
    <property type="match status" value="1"/>
</dbReference>
<name>A0A9E8KQC1_9ALTE</name>
<keyword evidence="2" id="KW-0175">Coiled coil</keyword>
<dbReference type="Pfam" id="PF13487">
    <property type="entry name" value="HD_5"/>
    <property type="match status" value="1"/>
</dbReference>
<dbReference type="SUPFAM" id="SSF109604">
    <property type="entry name" value="HD-domain/PDEase-like"/>
    <property type="match status" value="1"/>
</dbReference>
<evidence type="ECO:0000313" key="6">
    <source>
        <dbReference type="Proteomes" id="UP001164472"/>
    </source>
</evidence>
<dbReference type="InterPro" id="IPR037522">
    <property type="entry name" value="HD_GYP_dom"/>
</dbReference>
<evidence type="ECO:0000256" key="1">
    <source>
        <dbReference type="PROSITE-ProRule" id="PRU00169"/>
    </source>
</evidence>
<feature type="coiled-coil region" evidence="2">
    <location>
        <begin position="111"/>
        <end position="170"/>
    </location>
</feature>
<organism evidence="5 6">
    <name type="scientific">Alkalimarinus sediminis</name>
    <dbReference type="NCBI Taxonomy" id="1632866"/>
    <lineage>
        <taxon>Bacteria</taxon>
        <taxon>Pseudomonadati</taxon>
        <taxon>Pseudomonadota</taxon>
        <taxon>Gammaproteobacteria</taxon>
        <taxon>Alteromonadales</taxon>
        <taxon>Alteromonadaceae</taxon>
        <taxon>Alkalimarinus</taxon>
    </lineage>
</organism>
<dbReference type="PANTHER" id="PTHR45228">
    <property type="entry name" value="CYCLIC DI-GMP PHOSPHODIESTERASE TM_0186-RELATED"/>
    <property type="match status" value="1"/>
</dbReference>
<dbReference type="AlphaFoldDB" id="A0A9E8KQC1"/>
<feature type="domain" description="Response regulatory" evidence="3">
    <location>
        <begin position="8"/>
        <end position="123"/>
    </location>
</feature>
<dbReference type="Pfam" id="PF00072">
    <property type="entry name" value="Response_reg"/>
    <property type="match status" value="1"/>
</dbReference>
<dbReference type="CDD" id="cd17569">
    <property type="entry name" value="REC_HupR-like"/>
    <property type="match status" value="1"/>
</dbReference>
<keyword evidence="1" id="KW-0597">Phosphoprotein</keyword>
<dbReference type="Gene3D" id="1.10.3210.10">
    <property type="entry name" value="Hypothetical protein af1432"/>
    <property type="match status" value="1"/>
</dbReference>
<feature type="domain" description="HD-GYP" evidence="4">
    <location>
        <begin position="178"/>
        <end position="374"/>
    </location>
</feature>
<dbReference type="InterPro" id="IPR011006">
    <property type="entry name" value="CheY-like_superfamily"/>
</dbReference>
<dbReference type="GO" id="GO:0008081">
    <property type="term" value="F:phosphoric diester hydrolase activity"/>
    <property type="evidence" value="ECO:0007669"/>
    <property type="project" value="UniProtKB-ARBA"/>
</dbReference>
<evidence type="ECO:0000259" key="3">
    <source>
        <dbReference type="PROSITE" id="PS50110"/>
    </source>
</evidence>
<dbReference type="InterPro" id="IPR052020">
    <property type="entry name" value="Cyclic_di-GMP/3'3'-cGAMP_PDE"/>
</dbReference>
<dbReference type="GO" id="GO:0000160">
    <property type="term" value="P:phosphorelay signal transduction system"/>
    <property type="evidence" value="ECO:0007669"/>
    <property type="project" value="InterPro"/>
</dbReference>
<dbReference type="KEGG" id="asem:NNL22_03455"/>
<dbReference type="PROSITE" id="PS51832">
    <property type="entry name" value="HD_GYP"/>
    <property type="match status" value="1"/>
</dbReference>
<dbReference type="EMBL" id="CP101527">
    <property type="protein sequence ID" value="UZW75664.1"/>
    <property type="molecule type" value="Genomic_DNA"/>
</dbReference>
<dbReference type="SMART" id="SM00448">
    <property type="entry name" value="REC"/>
    <property type="match status" value="1"/>
</dbReference>
<dbReference type="Gene3D" id="3.40.50.2300">
    <property type="match status" value="1"/>
</dbReference>
<proteinExistence type="predicted"/>
<evidence type="ECO:0000256" key="2">
    <source>
        <dbReference type="SAM" id="Coils"/>
    </source>
</evidence>